<comment type="caution">
    <text evidence="1">The sequence shown here is derived from an EMBL/GenBank/DDBJ whole genome shotgun (WGS) entry which is preliminary data.</text>
</comment>
<sequence length="74" mass="8551">MWLLKTSTFELEEFFDSSLPPYAILSHTWDIPSQEVSFVELQSANLNGRPIEKTGFTKISQFCRLAIERGYDYG</sequence>
<dbReference type="PANTHER" id="PTHR10622:SF10">
    <property type="entry name" value="HET DOMAIN-CONTAINING PROTEIN"/>
    <property type="match status" value="1"/>
</dbReference>
<name>A0AA39Y169_9PEZI</name>
<reference evidence="1" key="1">
    <citation type="submission" date="2023-06" db="EMBL/GenBank/DDBJ databases">
        <title>Genome-scale phylogeny and comparative genomics of the fungal order Sordariales.</title>
        <authorList>
            <consortium name="Lawrence Berkeley National Laboratory"/>
            <person name="Hensen N."/>
            <person name="Bonometti L."/>
            <person name="Westerberg I."/>
            <person name="Brannstrom I.O."/>
            <person name="Guillou S."/>
            <person name="Cros-Aarteil S."/>
            <person name="Calhoun S."/>
            <person name="Haridas S."/>
            <person name="Kuo A."/>
            <person name="Mondo S."/>
            <person name="Pangilinan J."/>
            <person name="Riley R."/>
            <person name="Labutti K."/>
            <person name="Andreopoulos B."/>
            <person name="Lipzen A."/>
            <person name="Chen C."/>
            <person name="Yanf M."/>
            <person name="Daum C."/>
            <person name="Ng V."/>
            <person name="Clum A."/>
            <person name="Steindorff A."/>
            <person name="Ohm R."/>
            <person name="Martin F."/>
            <person name="Silar P."/>
            <person name="Natvig D."/>
            <person name="Lalanne C."/>
            <person name="Gautier V."/>
            <person name="Ament-Velasquez S.L."/>
            <person name="Kruys A."/>
            <person name="Hutchinson M.I."/>
            <person name="Powell A.J."/>
            <person name="Barry K."/>
            <person name="Miller A.N."/>
            <person name="Grigoriev I.V."/>
            <person name="Debuchy R."/>
            <person name="Gladieux P."/>
            <person name="Thoren M.H."/>
            <person name="Johannesson H."/>
        </authorList>
    </citation>
    <scope>NUCLEOTIDE SEQUENCE</scope>
    <source>
        <strain evidence="1">SMH2532-1</strain>
    </source>
</reference>
<proteinExistence type="predicted"/>
<gene>
    <name evidence="1" type="ORF">B0T16DRAFT_417163</name>
</gene>
<keyword evidence="2" id="KW-1185">Reference proteome</keyword>
<dbReference type="AlphaFoldDB" id="A0AA39Y169"/>
<evidence type="ECO:0000313" key="2">
    <source>
        <dbReference type="Proteomes" id="UP001174936"/>
    </source>
</evidence>
<organism evidence="1 2">
    <name type="scientific">Cercophora newfieldiana</name>
    <dbReference type="NCBI Taxonomy" id="92897"/>
    <lineage>
        <taxon>Eukaryota</taxon>
        <taxon>Fungi</taxon>
        <taxon>Dikarya</taxon>
        <taxon>Ascomycota</taxon>
        <taxon>Pezizomycotina</taxon>
        <taxon>Sordariomycetes</taxon>
        <taxon>Sordariomycetidae</taxon>
        <taxon>Sordariales</taxon>
        <taxon>Lasiosphaeriaceae</taxon>
        <taxon>Cercophora</taxon>
    </lineage>
</organism>
<dbReference type="EMBL" id="JAULSV010000005">
    <property type="protein sequence ID" value="KAK0644113.1"/>
    <property type="molecule type" value="Genomic_DNA"/>
</dbReference>
<evidence type="ECO:0000313" key="1">
    <source>
        <dbReference type="EMBL" id="KAK0644113.1"/>
    </source>
</evidence>
<accession>A0AA39Y169</accession>
<dbReference type="Proteomes" id="UP001174936">
    <property type="component" value="Unassembled WGS sequence"/>
</dbReference>
<dbReference type="PANTHER" id="PTHR10622">
    <property type="entry name" value="HET DOMAIN-CONTAINING PROTEIN"/>
    <property type="match status" value="1"/>
</dbReference>
<protein>
    <submittedName>
        <fullName evidence="1">Uncharacterized protein</fullName>
    </submittedName>
</protein>